<dbReference type="PANTHER" id="PTHR28617">
    <property type="entry name" value="CILIA- AND FLAGELLA-ASSOCIATED PROTEIN 77"/>
    <property type="match status" value="1"/>
</dbReference>
<protein>
    <recommendedName>
        <fullName evidence="4">Flagellar associated protein</fullName>
    </recommendedName>
</protein>
<name>A0AAW1Q111_9CHLO</name>
<dbReference type="PANTHER" id="PTHR28617:SF1">
    <property type="entry name" value="CILIA- AND FLAGELLA-ASSOCIATED PROTEIN 77"/>
    <property type="match status" value="1"/>
</dbReference>
<dbReference type="Pfam" id="PF14825">
    <property type="entry name" value="CFAP77"/>
    <property type="match status" value="1"/>
</dbReference>
<feature type="region of interest" description="Disordered" evidence="1">
    <location>
        <begin position="104"/>
        <end position="139"/>
    </location>
</feature>
<evidence type="ECO:0000256" key="1">
    <source>
        <dbReference type="SAM" id="MobiDB-lite"/>
    </source>
</evidence>
<dbReference type="EMBL" id="JALJOQ010000002">
    <property type="protein sequence ID" value="KAK9813972.1"/>
    <property type="molecule type" value="Genomic_DNA"/>
</dbReference>
<dbReference type="Proteomes" id="UP001465755">
    <property type="component" value="Unassembled WGS sequence"/>
</dbReference>
<organism evidence="2 3">
    <name type="scientific">Symbiochloris irregularis</name>
    <dbReference type="NCBI Taxonomy" id="706552"/>
    <lineage>
        <taxon>Eukaryota</taxon>
        <taxon>Viridiplantae</taxon>
        <taxon>Chlorophyta</taxon>
        <taxon>core chlorophytes</taxon>
        <taxon>Trebouxiophyceae</taxon>
        <taxon>Trebouxiales</taxon>
        <taxon>Trebouxiaceae</taxon>
        <taxon>Symbiochloris</taxon>
    </lineage>
</organism>
<dbReference type="InterPro" id="IPR029147">
    <property type="entry name" value="CFAP77"/>
</dbReference>
<reference evidence="2 3" key="1">
    <citation type="journal article" date="2024" name="Nat. Commun.">
        <title>Phylogenomics reveals the evolutionary origins of lichenization in chlorophyte algae.</title>
        <authorList>
            <person name="Puginier C."/>
            <person name="Libourel C."/>
            <person name="Otte J."/>
            <person name="Skaloud P."/>
            <person name="Haon M."/>
            <person name="Grisel S."/>
            <person name="Petersen M."/>
            <person name="Berrin J.G."/>
            <person name="Delaux P.M."/>
            <person name="Dal Grande F."/>
            <person name="Keller J."/>
        </authorList>
    </citation>
    <scope>NUCLEOTIDE SEQUENCE [LARGE SCALE GENOMIC DNA]</scope>
    <source>
        <strain evidence="2 3">SAG 2036</strain>
    </source>
</reference>
<sequence length="224" mass="24245">MARAHYGSFSGAPAPGQDGRCGVVRDSMRTNPLIQAQYCELGQKQRTLFNDAASASVFGKQSSSGREGVRELINNWEYWTPDAAAGAALDFKSMNKLAAVRGATGTAQQRTFRAQHPRHVKRPATPSMNHPAAAPSTGDAQSNVLLPILQGAYQDDWIKANIAHSYRAQPYIPPGKTLASQGHATALRDQTKMASTQFNGTSSVDTFKMPRFLSVPALVDTRRT</sequence>
<dbReference type="AlphaFoldDB" id="A0AAW1Q111"/>
<keyword evidence="3" id="KW-1185">Reference proteome</keyword>
<evidence type="ECO:0000313" key="3">
    <source>
        <dbReference type="Proteomes" id="UP001465755"/>
    </source>
</evidence>
<evidence type="ECO:0008006" key="4">
    <source>
        <dbReference type="Google" id="ProtNLM"/>
    </source>
</evidence>
<feature type="compositionally biased region" description="Basic residues" evidence="1">
    <location>
        <begin position="113"/>
        <end position="122"/>
    </location>
</feature>
<evidence type="ECO:0000313" key="2">
    <source>
        <dbReference type="EMBL" id="KAK9813972.1"/>
    </source>
</evidence>
<proteinExistence type="predicted"/>
<comment type="caution">
    <text evidence="2">The sequence shown here is derived from an EMBL/GenBank/DDBJ whole genome shotgun (WGS) entry which is preliminary data.</text>
</comment>
<accession>A0AAW1Q111</accession>
<gene>
    <name evidence="2" type="ORF">WJX73_007528</name>
</gene>